<dbReference type="RefSeq" id="WP_195172275.1">
    <property type="nucleotide sequence ID" value="NZ_CP062983.1"/>
</dbReference>
<dbReference type="AlphaFoldDB" id="A0A7S8IG19"/>
<dbReference type="KEGG" id="pmet:G4Y79_07515"/>
<dbReference type="Gene3D" id="3.40.50.300">
    <property type="entry name" value="P-loop containing nucleotide triphosphate hydrolases"/>
    <property type="match status" value="1"/>
</dbReference>
<evidence type="ECO:0000256" key="2">
    <source>
        <dbReference type="ARBA" id="ARBA00022840"/>
    </source>
</evidence>
<dbReference type="Pfam" id="PF19568">
    <property type="entry name" value="Spore_III_AA"/>
    <property type="match status" value="1"/>
</dbReference>
<protein>
    <submittedName>
        <fullName evidence="5">AAA family ATPase</fullName>
    </submittedName>
</protein>
<dbReference type="PANTHER" id="PTHR20953">
    <property type="entry name" value="KINASE-RELATED"/>
    <property type="match status" value="1"/>
</dbReference>
<feature type="domain" description="R3H" evidence="4">
    <location>
        <begin position="477"/>
        <end position="539"/>
    </location>
</feature>
<proteinExistence type="predicted"/>
<dbReference type="InterPro" id="IPR045735">
    <property type="entry name" value="Spore_III_AA_AAA+_ATPase"/>
</dbReference>
<dbReference type="SUPFAM" id="SSF52540">
    <property type="entry name" value="P-loop containing nucleoside triphosphate hydrolases"/>
    <property type="match status" value="1"/>
</dbReference>
<accession>A0A7S8IG19</accession>
<evidence type="ECO:0000313" key="6">
    <source>
        <dbReference type="Proteomes" id="UP000594468"/>
    </source>
</evidence>
<dbReference type="InterPro" id="IPR001374">
    <property type="entry name" value="R3H_dom"/>
</dbReference>
<keyword evidence="6" id="KW-1185">Reference proteome</keyword>
<evidence type="ECO:0000256" key="3">
    <source>
        <dbReference type="SAM" id="MobiDB-lite"/>
    </source>
</evidence>
<feature type="region of interest" description="Disordered" evidence="3">
    <location>
        <begin position="335"/>
        <end position="374"/>
    </location>
</feature>
<evidence type="ECO:0000313" key="5">
    <source>
        <dbReference type="EMBL" id="QPC84211.1"/>
    </source>
</evidence>
<dbReference type="Pfam" id="PF01424">
    <property type="entry name" value="R3H"/>
    <property type="match status" value="1"/>
</dbReference>
<gene>
    <name evidence="5" type="ORF">G4Y79_07515</name>
</gene>
<dbReference type="InterPro" id="IPR058670">
    <property type="entry name" value="PTPase_dom"/>
</dbReference>
<organism evidence="5 6">
    <name type="scientific">Phototrophicus methaneseepsis</name>
    <dbReference type="NCBI Taxonomy" id="2710758"/>
    <lineage>
        <taxon>Bacteria</taxon>
        <taxon>Bacillati</taxon>
        <taxon>Chloroflexota</taxon>
        <taxon>Candidatus Thermofontia</taxon>
        <taxon>Phototrophicales</taxon>
        <taxon>Phototrophicaceae</taxon>
        <taxon>Phototrophicus</taxon>
    </lineage>
</organism>
<reference evidence="5 6" key="1">
    <citation type="submission" date="2020-02" db="EMBL/GenBank/DDBJ databases">
        <authorList>
            <person name="Zheng R.K."/>
            <person name="Sun C.M."/>
        </authorList>
    </citation>
    <scope>NUCLEOTIDE SEQUENCE [LARGE SCALE GENOMIC DNA]</scope>
    <source>
        <strain evidence="6">rifampicinis</strain>
    </source>
</reference>
<dbReference type="PANTHER" id="PTHR20953:SF3">
    <property type="entry name" value="P-LOOP CONTAINING NUCLEOSIDE TRIPHOSPHATE HYDROLASES SUPERFAMILY PROTEIN"/>
    <property type="match status" value="1"/>
</dbReference>
<dbReference type="GO" id="GO:0003676">
    <property type="term" value="F:nucleic acid binding"/>
    <property type="evidence" value="ECO:0007669"/>
    <property type="project" value="UniProtKB-UniRule"/>
</dbReference>
<dbReference type="Pfam" id="PF25516">
    <property type="entry name" value="PTPase"/>
    <property type="match status" value="1"/>
</dbReference>
<dbReference type="Proteomes" id="UP000594468">
    <property type="component" value="Chromosome"/>
</dbReference>
<dbReference type="InterPro" id="IPR036867">
    <property type="entry name" value="R3H_dom_sf"/>
</dbReference>
<dbReference type="GO" id="GO:0005524">
    <property type="term" value="F:ATP binding"/>
    <property type="evidence" value="ECO:0007669"/>
    <property type="project" value="UniProtKB-KW"/>
</dbReference>
<feature type="compositionally biased region" description="Polar residues" evidence="3">
    <location>
        <begin position="351"/>
        <end position="365"/>
    </location>
</feature>
<keyword evidence="1" id="KW-0547">Nucleotide-binding</keyword>
<dbReference type="SUPFAM" id="SSF82708">
    <property type="entry name" value="R3H domain"/>
    <property type="match status" value="1"/>
</dbReference>
<dbReference type="CDD" id="cd00009">
    <property type="entry name" value="AAA"/>
    <property type="match status" value="1"/>
</dbReference>
<dbReference type="PROSITE" id="PS51061">
    <property type="entry name" value="R3H"/>
    <property type="match status" value="1"/>
</dbReference>
<evidence type="ECO:0000259" key="4">
    <source>
        <dbReference type="PROSITE" id="PS51061"/>
    </source>
</evidence>
<dbReference type="InterPro" id="IPR003593">
    <property type="entry name" value="AAA+_ATPase"/>
</dbReference>
<dbReference type="SMART" id="SM00382">
    <property type="entry name" value="AAA"/>
    <property type="match status" value="1"/>
</dbReference>
<sequence length="540" mass="60489">MERRITDNIDKLMRVLPININYALEEHGDNNNLLEVVMDLGRVPTARYVNGEVVLSDKEITREDLDKMAARIGEFDADNRAGMERTLHRISAIRNRKGEIIGVTCRIGRAVYGTIDIIEDLVKSGRSVLMLGAPGVGKTTMLREVARVLAEEKRVVIVDTSNEIGGDGDVPHPAVGKARRMQVSHPERQHEVMIEAVENHNPEVIVIDEIGREMEAMAARTIAERGVQLIGTAHGNTMENLMLNPTLSDLVGGIESVTLSDDEARRRGTQKTVLERRSPPTFEILVEIRDRDTLSVHNDVAESVDSILRGRPLPIETRQRRSDGTIDKHEEALKLESSRLSKNGGGPDKSNGVQRTRMVRSNQDAPISRKEKMDLAPDHRSDLTLKTVYAYGVARNRLVQAAKRLNVPLEVSEHMGEAQAVVTLKSYYRNRPKAVSDAEKQGKPLYVLRANTVSQMENFLVDLFKLEERKAEDDPFDEAILEAEQAIMRIRSGQDAVVDLAPQVSEVRKQQHRLARRAQLTSRSHGDEPKRHVRIYGDAV</sequence>
<keyword evidence="2" id="KW-0067">ATP-binding</keyword>
<name>A0A7S8IG19_9CHLR</name>
<dbReference type="InterPro" id="IPR027417">
    <property type="entry name" value="P-loop_NTPase"/>
</dbReference>
<evidence type="ECO:0000256" key="1">
    <source>
        <dbReference type="ARBA" id="ARBA00022741"/>
    </source>
</evidence>
<dbReference type="EMBL" id="CP062983">
    <property type="protein sequence ID" value="QPC84211.1"/>
    <property type="molecule type" value="Genomic_DNA"/>
</dbReference>
<dbReference type="SMART" id="SM00393">
    <property type="entry name" value="R3H"/>
    <property type="match status" value="1"/>
</dbReference>